<feature type="non-terminal residue" evidence="1">
    <location>
        <position position="119"/>
    </location>
</feature>
<evidence type="ECO:0000313" key="1">
    <source>
        <dbReference type="EMBL" id="CAL4157072.1"/>
    </source>
</evidence>
<name>A0AAV2S4X9_MEGNR</name>
<protein>
    <submittedName>
        <fullName evidence="1">Uncharacterized protein</fullName>
    </submittedName>
</protein>
<organism evidence="1 2">
    <name type="scientific">Meganyctiphanes norvegica</name>
    <name type="common">Northern krill</name>
    <name type="synonym">Thysanopoda norvegica</name>
    <dbReference type="NCBI Taxonomy" id="48144"/>
    <lineage>
        <taxon>Eukaryota</taxon>
        <taxon>Metazoa</taxon>
        <taxon>Ecdysozoa</taxon>
        <taxon>Arthropoda</taxon>
        <taxon>Crustacea</taxon>
        <taxon>Multicrustacea</taxon>
        <taxon>Malacostraca</taxon>
        <taxon>Eumalacostraca</taxon>
        <taxon>Eucarida</taxon>
        <taxon>Euphausiacea</taxon>
        <taxon>Euphausiidae</taxon>
        <taxon>Meganyctiphanes</taxon>
    </lineage>
</organism>
<evidence type="ECO:0000313" key="2">
    <source>
        <dbReference type="Proteomes" id="UP001497623"/>
    </source>
</evidence>
<comment type="caution">
    <text evidence="1">The sequence shown here is derived from an EMBL/GenBank/DDBJ whole genome shotgun (WGS) entry which is preliminary data.</text>
</comment>
<dbReference type="Proteomes" id="UP001497623">
    <property type="component" value="Unassembled WGS sequence"/>
</dbReference>
<reference evidence="1 2" key="1">
    <citation type="submission" date="2024-05" db="EMBL/GenBank/DDBJ databases">
        <authorList>
            <person name="Wallberg A."/>
        </authorList>
    </citation>
    <scope>NUCLEOTIDE SEQUENCE [LARGE SCALE GENOMIC DNA]</scope>
</reference>
<gene>
    <name evidence="1" type="ORF">MNOR_LOCUS31814</name>
</gene>
<proteinExistence type="predicted"/>
<dbReference type="AlphaFoldDB" id="A0AAV2S4X9"/>
<sequence>MSTILTSKGYPITREDNGIYQLKDKTGNMLTPNANRCDNGFWEFSFRDTSLGTVTAQDAQALGLGDNTSSQKPLATEPGECKELTQDEKRNIIEQHSQLMMQMGNWFTDHPNETRNIQK</sequence>
<accession>A0AAV2S4X9</accession>
<dbReference type="EMBL" id="CAXKWB010041840">
    <property type="protein sequence ID" value="CAL4157072.1"/>
    <property type="molecule type" value="Genomic_DNA"/>
</dbReference>
<keyword evidence="2" id="KW-1185">Reference proteome</keyword>